<protein>
    <submittedName>
        <fullName evidence="2">Uncharacterized protein</fullName>
    </submittedName>
</protein>
<feature type="compositionally biased region" description="Polar residues" evidence="1">
    <location>
        <begin position="210"/>
        <end position="223"/>
    </location>
</feature>
<name>A0ABX9RIV9_9ACTN</name>
<reference evidence="2 3" key="1">
    <citation type="submission" date="2018-09" db="EMBL/GenBank/DDBJ databases">
        <title>Micromonospora sp. nov. MS1-9, isolated from a root of Musa sp.</title>
        <authorList>
            <person name="Kuncharoen N."/>
            <person name="Kudo T."/>
            <person name="Ohkuma M."/>
            <person name="Yuki M."/>
            <person name="Tanasupawat S."/>
        </authorList>
    </citation>
    <scope>NUCLEOTIDE SEQUENCE [LARGE SCALE GENOMIC DNA]</scope>
    <source>
        <strain evidence="2 3">NGC1-4</strain>
    </source>
</reference>
<comment type="caution">
    <text evidence="2">The sequence shown here is derived from an EMBL/GenBank/DDBJ whole genome shotgun (WGS) entry which is preliminary data.</text>
</comment>
<feature type="region of interest" description="Disordered" evidence="1">
    <location>
        <begin position="201"/>
        <end position="223"/>
    </location>
</feature>
<organism evidence="2 3">
    <name type="scientific">Micromonospora musae</name>
    <dbReference type="NCBI Taxonomy" id="1894970"/>
    <lineage>
        <taxon>Bacteria</taxon>
        <taxon>Bacillati</taxon>
        <taxon>Actinomycetota</taxon>
        <taxon>Actinomycetes</taxon>
        <taxon>Micromonosporales</taxon>
        <taxon>Micromonosporaceae</taxon>
        <taxon>Micromonospora</taxon>
    </lineage>
</organism>
<dbReference type="Proteomes" id="UP000271548">
    <property type="component" value="Unassembled WGS sequence"/>
</dbReference>
<evidence type="ECO:0000313" key="2">
    <source>
        <dbReference type="EMBL" id="RKN22593.1"/>
    </source>
</evidence>
<accession>A0ABX9RIV9</accession>
<keyword evidence="3" id="KW-1185">Reference proteome</keyword>
<proteinExistence type="predicted"/>
<evidence type="ECO:0000313" key="3">
    <source>
        <dbReference type="Proteomes" id="UP000271548"/>
    </source>
</evidence>
<gene>
    <name evidence="2" type="ORF">D7147_08080</name>
</gene>
<sequence>MMFTWYSEGLREDQLGAWSVHFADLARRDVEHQAADLARHFHPHQPGSLEIQLNRLLSRAHRRYERRDVVLHCKPEVRVRLDEDVKSELRHAHVQRLRAESDHELTLRRIQLTDQITQRWIALIDRLRRDPLAHAALLLSDQQLADVLDQHVFKEERSKVEDLAARLTDALSRSGRVGEPLEEHEATEIIKLLNDILKDGGETPPDVGINGNSRHASRSSGVS</sequence>
<dbReference type="EMBL" id="RAZS01000002">
    <property type="protein sequence ID" value="RKN22593.1"/>
    <property type="molecule type" value="Genomic_DNA"/>
</dbReference>
<evidence type="ECO:0000256" key="1">
    <source>
        <dbReference type="SAM" id="MobiDB-lite"/>
    </source>
</evidence>